<dbReference type="Pfam" id="PF05973">
    <property type="entry name" value="Gp49"/>
    <property type="match status" value="1"/>
</dbReference>
<reference evidence="1 2" key="1">
    <citation type="submission" date="2020-08" db="EMBL/GenBank/DDBJ databases">
        <title>Sequencing the genomes of 1000 actinobacteria strains.</title>
        <authorList>
            <person name="Klenk H.-P."/>
        </authorList>
    </citation>
    <scope>NUCLEOTIDE SEQUENCE [LARGE SCALE GENOMIC DNA]</scope>
    <source>
        <strain evidence="1 2">DSM 45362</strain>
    </source>
</reference>
<proteinExistence type="predicted"/>
<organism evidence="1 2">
    <name type="scientific">Allocatelliglobosispora scoriae</name>
    <dbReference type="NCBI Taxonomy" id="643052"/>
    <lineage>
        <taxon>Bacteria</taxon>
        <taxon>Bacillati</taxon>
        <taxon>Actinomycetota</taxon>
        <taxon>Actinomycetes</taxon>
        <taxon>Micromonosporales</taxon>
        <taxon>Micromonosporaceae</taxon>
        <taxon>Allocatelliglobosispora</taxon>
    </lineage>
</organism>
<evidence type="ECO:0000313" key="1">
    <source>
        <dbReference type="EMBL" id="MBB5870048.1"/>
    </source>
</evidence>
<dbReference type="InterPro" id="IPR009241">
    <property type="entry name" value="HigB-like"/>
</dbReference>
<dbReference type="EMBL" id="JACHMN010000002">
    <property type="protein sequence ID" value="MBB5870048.1"/>
    <property type="molecule type" value="Genomic_DNA"/>
</dbReference>
<sequence length="66" mass="7199">MDSGQWEIYVVDEVRDWITDLDDASHARVVQAIDALAEAGPGLGRPLVDTIRGSVLANLKELRPAL</sequence>
<dbReference type="AlphaFoldDB" id="A0A841BRM5"/>
<evidence type="ECO:0000313" key="2">
    <source>
        <dbReference type="Proteomes" id="UP000587527"/>
    </source>
</evidence>
<accession>A0A841BRM5</accession>
<name>A0A841BRM5_9ACTN</name>
<gene>
    <name evidence="1" type="ORF">F4553_003427</name>
</gene>
<dbReference type="Proteomes" id="UP000587527">
    <property type="component" value="Unassembled WGS sequence"/>
</dbReference>
<keyword evidence="2" id="KW-1185">Reference proteome</keyword>
<comment type="caution">
    <text evidence="1">The sequence shown here is derived from an EMBL/GenBank/DDBJ whole genome shotgun (WGS) entry which is preliminary data.</text>
</comment>
<protein>
    <recommendedName>
        <fullName evidence="3">Type II toxin-antitoxin system RelE/ParE family toxin</fullName>
    </recommendedName>
</protein>
<evidence type="ECO:0008006" key="3">
    <source>
        <dbReference type="Google" id="ProtNLM"/>
    </source>
</evidence>